<dbReference type="EMBL" id="JAKUCV010006691">
    <property type="protein sequence ID" value="KAJ4826350.1"/>
    <property type="molecule type" value="Genomic_DNA"/>
</dbReference>
<feature type="region of interest" description="Disordered" evidence="1">
    <location>
        <begin position="1"/>
        <end position="23"/>
    </location>
</feature>
<gene>
    <name evidence="2" type="ORF">Tsubulata_047443</name>
</gene>
<dbReference type="AlphaFoldDB" id="A0A9Q0J3K1"/>
<keyword evidence="3" id="KW-1185">Reference proteome</keyword>
<sequence length="564" mass="60896">MDSSALVFDISSDEEPPALGDSKVYEDDYDWLTELLGTVEKKETPDVKGGDVVDAKGGDDDDDDEVVVVGEYIPPKSKSKSRPLKAASGDGGGCGGADDDNDCVVLDGDPDKPAAVADDQASDDGDDVLVVGQTGQIACRDYPHSRHLCAKFPFTSTPHGDHCQLCHCYVCDSLAPCAHWGIGVSPIDHCHANDKEEMWKTQRELFRIGKDLAVSKGSEVPLPVTVPQNNEASLNLSPLAPNTLPQNQISRPAAIRACTSTRLSIPNIIRQSRHQHSVSIQGRNGHLPRAVSQQPLGVRNYYMRRDRGPYLSNFGQNNAHPGTTVRRPAVARRSVGMNQSVYGSSNNMNFVPVARFKAINAPVQNTMSNQNSNGSLDVLAETVSESYSYPNSHSNLGGVVVDKVSSGLEVSTTLSRPKVSTTLIRPEVSSQPIPQSNGGQSICQMRNQGHNGSDWRFTDIDASWMNNPSQSDGLAVDNQLQGTGANNEPSIVNECGSQFYGSVNSQFQYTDHDFGSWFLNNAVPVASEGCMSGDMNTFSSEPSAVDAGMMYFDFETSWNGLTRT</sequence>
<dbReference type="OrthoDB" id="266020at2759"/>
<dbReference type="Proteomes" id="UP001141552">
    <property type="component" value="Unassembled WGS sequence"/>
</dbReference>
<dbReference type="PANTHER" id="PTHR33443">
    <property type="entry name" value="ZGC:112980"/>
    <property type="match status" value="1"/>
</dbReference>
<comment type="caution">
    <text evidence="2">The sequence shown here is derived from an EMBL/GenBank/DDBJ whole genome shotgun (WGS) entry which is preliminary data.</text>
</comment>
<dbReference type="PANTHER" id="PTHR33443:SF35">
    <property type="entry name" value="VQ DOMAIN-CONTAINING PROTEIN"/>
    <property type="match status" value="1"/>
</dbReference>
<name>A0A9Q0J3K1_9ROSI</name>
<feature type="compositionally biased region" description="Basic and acidic residues" evidence="1">
    <location>
        <begin position="41"/>
        <end position="58"/>
    </location>
</feature>
<evidence type="ECO:0008006" key="4">
    <source>
        <dbReference type="Google" id="ProtNLM"/>
    </source>
</evidence>
<feature type="compositionally biased region" description="Low complexity" evidence="1">
    <location>
        <begin position="67"/>
        <end position="76"/>
    </location>
</feature>
<evidence type="ECO:0000313" key="3">
    <source>
        <dbReference type="Proteomes" id="UP001141552"/>
    </source>
</evidence>
<reference evidence="2" key="1">
    <citation type="submission" date="2022-02" db="EMBL/GenBank/DDBJ databases">
        <authorList>
            <person name="Henning P.M."/>
            <person name="McCubbin A.G."/>
            <person name="Shore J.S."/>
        </authorList>
    </citation>
    <scope>NUCLEOTIDE SEQUENCE</scope>
    <source>
        <strain evidence="2">F60SS</strain>
        <tissue evidence="2">Leaves</tissue>
    </source>
</reference>
<evidence type="ECO:0000313" key="2">
    <source>
        <dbReference type="EMBL" id="KAJ4826350.1"/>
    </source>
</evidence>
<protein>
    <recommendedName>
        <fullName evidence="4">RPM1 interacting protein 13</fullName>
    </recommendedName>
</protein>
<dbReference type="InterPro" id="IPR053234">
    <property type="entry name" value="RPM1_Interactor"/>
</dbReference>
<evidence type="ECO:0000256" key="1">
    <source>
        <dbReference type="SAM" id="MobiDB-lite"/>
    </source>
</evidence>
<feature type="region of interest" description="Disordered" evidence="1">
    <location>
        <begin position="41"/>
        <end position="126"/>
    </location>
</feature>
<organism evidence="2 3">
    <name type="scientific">Turnera subulata</name>
    <dbReference type="NCBI Taxonomy" id="218843"/>
    <lineage>
        <taxon>Eukaryota</taxon>
        <taxon>Viridiplantae</taxon>
        <taxon>Streptophyta</taxon>
        <taxon>Embryophyta</taxon>
        <taxon>Tracheophyta</taxon>
        <taxon>Spermatophyta</taxon>
        <taxon>Magnoliopsida</taxon>
        <taxon>eudicotyledons</taxon>
        <taxon>Gunneridae</taxon>
        <taxon>Pentapetalae</taxon>
        <taxon>rosids</taxon>
        <taxon>fabids</taxon>
        <taxon>Malpighiales</taxon>
        <taxon>Passifloraceae</taxon>
        <taxon>Turnera</taxon>
    </lineage>
</organism>
<accession>A0A9Q0J3K1</accession>
<reference evidence="2" key="2">
    <citation type="journal article" date="2023" name="Plants (Basel)">
        <title>Annotation of the Turnera subulata (Passifloraceae) Draft Genome Reveals the S-Locus Evolved after the Divergence of Turneroideae from Passifloroideae in a Stepwise Manner.</title>
        <authorList>
            <person name="Henning P.M."/>
            <person name="Roalson E.H."/>
            <person name="Mir W."/>
            <person name="McCubbin A.G."/>
            <person name="Shore J.S."/>
        </authorList>
    </citation>
    <scope>NUCLEOTIDE SEQUENCE</scope>
    <source>
        <strain evidence="2">F60SS</strain>
    </source>
</reference>
<proteinExistence type="predicted"/>